<protein>
    <submittedName>
        <fullName evidence="3">Putative tellurite resistance protein B-like protein</fullName>
    </submittedName>
</protein>
<keyword evidence="1" id="KW-0175">Coiled coil</keyword>
<dbReference type="Proteomes" id="UP000252582">
    <property type="component" value="Unassembled WGS sequence"/>
</dbReference>
<evidence type="ECO:0000313" key="4">
    <source>
        <dbReference type="Proteomes" id="UP000252582"/>
    </source>
</evidence>
<comment type="caution">
    <text evidence="3">The sequence shown here is derived from an EMBL/GenBank/DDBJ whole genome shotgun (WGS) entry which is preliminary data.</text>
</comment>
<evidence type="ECO:0000313" key="3">
    <source>
        <dbReference type="EMBL" id="RCW25928.1"/>
    </source>
</evidence>
<dbReference type="RefSeq" id="WP_114362862.1">
    <property type="nucleotide sequence ID" value="NZ_QPIX01000004.1"/>
</dbReference>
<dbReference type="Gene3D" id="1.10.3680.10">
    <property type="entry name" value="TerB-like"/>
    <property type="match status" value="1"/>
</dbReference>
<evidence type="ECO:0000259" key="2">
    <source>
        <dbReference type="Pfam" id="PF05099"/>
    </source>
</evidence>
<feature type="coiled-coil region" evidence="1">
    <location>
        <begin position="45"/>
        <end position="77"/>
    </location>
</feature>
<gene>
    <name evidence="3" type="ORF">DFR48_104180</name>
</gene>
<feature type="domain" description="Co-chaperone DjlA N-terminal" evidence="2">
    <location>
        <begin position="28"/>
        <end position="142"/>
    </location>
</feature>
<evidence type="ECO:0000256" key="1">
    <source>
        <dbReference type="SAM" id="Coils"/>
    </source>
</evidence>
<reference evidence="3 4" key="1">
    <citation type="submission" date="2018-07" db="EMBL/GenBank/DDBJ databases">
        <title>Genomic Encyclopedia of Type Strains, Phase IV (KMG-IV): sequencing the most valuable type-strain genomes for metagenomic binning, comparative biology and taxonomic classification.</title>
        <authorList>
            <person name="Goeker M."/>
        </authorList>
    </citation>
    <scope>NUCLEOTIDE SEQUENCE [LARGE SCALE GENOMIC DNA]</scope>
    <source>
        <strain evidence="3 4">DSM 25528</strain>
    </source>
</reference>
<proteinExistence type="predicted"/>
<organism evidence="3 4">
    <name type="scientific">Ciceribacter lividus</name>
    <dbReference type="NCBI Taxonomy" id="1197950"/>
    <lineage>
        <taxon>Bacteria</taxon>
        <taxon>Pseudomonadati</taxon>
        <taxon>Pseudomonadota</taxon>
        <taxon>Alphaproteobacteria</taxon>
        <taxon>Hyphomicrobiales</taxon>
        <taxon>Rhizobiaceae</taxon>
        <taxon>Ciceribacter</taxon>
    </lineage>
</organism>
<dbReference type="Pfam" id="PF05099">
    <property type="entry name" value="TerB"/>
    <property type="match status" value="1"/>
</dbReference>
<accession>A0A6I7HQF4</accession>
<sequence>MLERLQAFFQNLTQARGNDTISPDDPRVAVAALCFQVMEADGVVHDKEREKLEQLLKEEYRLNNEELQALLKAGQRAESEAVDYYRFTSDIKRHLDEEQRLQLLGILWDIVYADGSRSEMEDHVVWRIADLLGVSDRDRVSQRREAVMRSVQGAKDASSS</sequence>
<dbReference type="InterPro" id="IPR007791">
    <property type="entry name" value="DjlA_N"/>
</dbReference>
<dbReference type="InterPro" id="IPR029024">
    <property type="entry name" value="TerB-like"/>
</dbReference>
<dbReference type="EMBL" id="QPIX01000004">
    <property type="protein sequence ID" value="RCW25928.1"/>
    <property type="molecule type" value="Genomic_DNA"/>
</dbReference>
<name>A0A6I7HQF4_9HYPH</name>
<dbReference type="SUPFAM" id="SSF158682">
    <property type="entry name" value="TerB-like"/>
    <property type="match status" value="1"/>
</dbReference>
<dbReference type="AlphaFoldDB" id="A0A6I7HQF4"/>
<keyword evidence="4" id="KW-1185">Reference proteome</keyword>
<dbReference type="CDD" id="cd07313">
    <property type="entry name" value="terB_like_2"/>
    <property type="match status" value="1"/>
</dbReference>